<evidence type="ECO:0000256" key="3">
    <source>
        <dbReference type="ARBA" id="ARBA00022448"/>
    </source>
</evidence>
<keyword evidence="11" id="KW-1185">Reference proteome</keyword>
<reference evidence="10 11" key="1">
    <citation type="submission" date="2019-03" db="EMBL/GenBank/DDBJ databases">
        <title>Genomic Encyclopedia of Type Strains, Phase IV (KMG-IV): sequencing the most valuable type-strain genomes for metagenomic binning, comparative biology and taxonomic classification.</title>
        <authorList>
            <person name="Goeker M."/>
        </authorList>
    </citation>
    <scope>NUCLEOTIDE SEQUENCE [LARGE SCALE GENOMIC DNA]</scope>
    <source>
        <strain evidence="10 11">DSM 103428</strain>
    </source>
</reference>
<dbReference type="RefSeq" id="WP_131993886.1">
    <property type="nucleotide sequence ID" value="NZ_SMGK01000002.1"/>
</dbReference>
<dbReference type="PANTHER" id="PTHR30026:SF20">
    <property type="entry name" value="OUTER MEMBRANE PROTEIN TOLC"/>
    <property type="match status" value="1"/>
</dbReference>
<comment type="caution">
    <text evidence="10">The sequence shown here is derived from an EMBL/GenBank/DDBJ whole genome shotgun (WGS) entry which is preliminary data.</text>
</comment>
<evidence type="ECO:0000256" key="8">
    <source>
        <dbReference type="SAM" id="MobiDB-lite"/>
    </source>
</evidence>
<dbReference type="SUPFAM" id="SSF56954">
    <property type="entry name" value="Outer membrane efflux proteins (OEP)"/>
    <property type="match status" value="1"/>
</dbReference>
<keyword evidence="6" id="KW-0472">Membrane</keyword>
<feature type="region of interest" description="Disordered" evidence="8">
    <location>
        <begin position="45"/>
        <end position="69"/>
    </location>
</feature>
<accession>A0A4R1L6K0</accession>
<dbReference type="Gene3D" id="1.20.1600.10">
    <property type="entry name" value="Outer membrane efflux proteins (OEP)"/>
    <property type="match status" value="1"/>
</dbReference>
<comment type="subcellular location">
    <subcellularLocation>
        <location evidence="1">Cell outer membrane</location>
    </subcellularLocation>
</comment>
<proteinExistence type="inferred from homology"/>
<evidence type="ECO:0000313" key="11">
    <source>
        <dbReference type="Proteomes" id="UP000295210"/>
    </source>
</evidence>
<evidence type="ECO:0000256" key="5">
    <source>
        <dbReference type="ARBA" id="ARBA00022692"/>
    </source>
</evidence>
<feature type="chain" id="PRO_5020605854" evidence="9">
    <location>
        <begin position="27"/>
        <end position="475"/>
    </location>
</feature>
<dbReference type="PIRSF" id="PIRSF001892">
    <property type="entry name" value="CyaE"/>
    <property type="match status" value="1"/>
</dbReference>
<dbReference type="GO" id="GO:0009279">
    <property type="term" value="C:cell outer membrane"/>
    <property type="evidence" value="ECO:0007669"/>
    <property type="project" value="UniProtKB-SubCell"/>
</dbReference>
<keyword evidence="3" id="KW-0813">Transport</keyword>
<dbReference type="GO" id="GO:0015288">
    <property type="term" value="F:porin activity"/>
    <property type="evidence" value="ECO:0007669"/>
    <property type="project" value="TreeGrafter"/>
</dbReference>
<evidence type="ECO:0000256" key="4">
    <source>
        <dbReference type="ARBA" id="ARBA00022452"/>
    </source>
</evidence>
<dbReference type="PANTHER" id="PTHR30026">
    <property type="entry name" value="OUTER MEMBRANE PROTEIN TOLC"/>
    <property type="match status" value="1"/>
</dbReference>
<dbReference type="AlphaFoldDB" id="A0A4R1L6K0"/>
<evidence type="ECO:0000313" key="10">
    <source>
        <dbReference type="EMBL" id="TCK73795.1"/>
    </source>
</evidence>
<dbReference type="InterPro" id="IPR051906">
    <property type="entry name" value="TolC-like"/>
</dbReference>
<dbReference type="InterPro" id="IPR003423">
    <property type="entry name" value="OMP_efflux"/>
</dbReference>
<evidence type="ECO:0000256" key="2">
    <source>
        <dbReference type="ARBA" id="ARBA00007613"/>
    </source>
</evidence>
<evidence type="ECO:0000256" key="6">
    <source>
        <dbReference type="ARBA" id="ARBA00023136"/>
    </source>
</evidence>
<dbReference type="GO" id="GO:1990281">
    <property type="term" value="C:efflux pump complex"/>
    <property type="evidence" value="ECO:0007669"/>
    <property type="project" value="TreeGrafter"/>
</dbReference>
<dbReference type="Pfam" id="PF02321">
    <property type="entry name" value="OEP"/>
    <property type="match status" value="2"/>
</dbReference>
<protein>
    <submittedName>
        <fullName evidence="10">Outer membrane protein</fullName>
    </submittedName>
</protein>
<dbReference type="EMBL" id="SMGK01000002">
    <property type="protein sequence ID" value="TCK73795.1"/>
    <property type="molecule type" value="Genomic_DNA"/>
</dbReference>
<gene>
    <name evidence="10" type="ORF">C7378_1409</name>
</gene>
<dbReference type="OrthoDB" id="107009at2"/>
<keyword evidence="4" id="KW-1134">Transmembrane beta strand</keyword>
<feature type="signal peptide" evidence="9">
    <location>
        <begin position="1"/>
        <end position="26"/>
    </location>
</feature>
<name>A0A4R1L6K0_9BACT</name>
<sequence length="475" mass="51150">MRRTCSNLLSFAVAVSIGATATLAHAQSNPAGRLPDAPVAAFLQTGGAATGPTGMQQPGTAPSAPGENGKLTRREAEQMALEHNPRVSVSKLLAMAQHQVYRETRSAELPQLNGSATALDAQEASRISSGALTSSRLLVHAGAGVEFSQLLFDFGRTRNLVGSSKLQERAQNANALATQEDIVLAADQAFYNALQAQALLEVANQTVNQRTATDTQVGEMTKNNLKSTLDQSFADVDLSQAKLLQLDAQNNVAATMAALDDVLGLDHEVQYQLVDDAGDLPSLPPDPKALVQLAIQQRPDLQSLNYNQQSAMKFSRAQHDQMLPTISALGTVGITPVRPDNYYNDNWWGGIGVNLNVPIFDGFLYVSQAKEAALRAQSASEQTRNLRNMIVRDVNTSWIAAKNAYQKVSVTAQLLKEANMAFGLAKTRYQLGLSNIVELTQAQLQQTSAQISNTNAQYQYRLSLATLNYEIGATP</sequence>
<keyword evidence="5" id="KW-0812">Transmembrane</keyword>
<keyword evidence="7" id="KW-0998">Cell outer membrane</keyword>
<dbReference type="InterPro" id="IPR028351">
    <property type="entry name" value="CyaE"/>
</dbReference>
<keyword evidence="9" id="KW-0732">Signal</keyword>
<dbReference type="Proteomes" id="UP000295210">
    <property type="component" value="Unassembled WGS sequence"/>
</dbReference>
<organism evidence="10 11">
    <name type="scientific">Acidipila rosea</name>
    <dbReference type="NCBI Taxonomy" id="768535"/>
    <lineage>
        <taxon>Bacteria</taxon>
        <taxon>Pseudomonadati</taxon>
        <taxon>Acidobacteriota</taxon>
        <taxon>Terriglobia</taxon>
        <taxon>Terriglobales</taxon>
        <taxon>Acidobacteriaceae</taxon>
        <taxon>Acidipila</taxon>
    </lineage>
</organism>
<dbReference type="GO" id="GO:0015562">
    <property type="term" value="F:efflux transmembrane transporter activity"/>
    <property type="evidence" value="ECO:0007669"/>
    <property type="project" value="InterPro"/>
</dbReference>
<evidence type="ECO:0000256" key="9">
    <source>
        <dbReference type="SAM" id="SignalP"/>
    </source>
</evidence>
<evidence type="ECO:0000256" key="1">
    <source>
        <dbReference type="ARBA" id="ARBA00004442"/>
    </source>
</evidence>
<evidence type="ECO:0000256" key="7">
    <source>
        <dbReference type="ARBA" id="ARBA00023237"/>
    </source>
</evidence>
<comment type="similarity">
    <text evidence="2">Belongs to the outer membrane factor (OMF) (TC 1.B.17) family.</text>
</comment>